<keyword evidence="4" id="KW-0520">NAD</keyword>
<evidence type="ECO:0000256" key="3">
    <source>
        <dbReference type="PIRSR" id="PIRSR000112-1"/>
    </source>
</evidence>
<dbReference type="EMBL" id="FP236843">
    <property type="protein sequence ID" value="CAX60335.1"/>
    <property type="molecule type" value="Genomic_DNA"/>
</dbReference>
<keyword evidence="3" id="KW-0862">Zinc</keyword>
<dbReference type="Proteomes" id="UP000008793">
    <property type="component" value="Chromosome"/>
</dbReference>
<dbReference type="KEGG" id="ebi:EbC_28040"/>
<keyword evidence="7" id="KW-1185">Reference proteome</keyword>
<organism evidence="7">
    <name type="scientific">Erwinia billingiae (strain Eb661)</name>
    <dbReference type="NCBI Taxonomy" id="634500"/>
    <lineage>
        <taxon>Bacteria</taxon>
        <taxon>Pseudomonadati</taxon>
        <taxon>Pseudomonadota</taxon>
        <taxon>Gammaproteobacteria</taxon>
        <taxon>Enterobacterales</taxon>
        <taxon>Erwiniaceae</taxon>
        <taxon>Erwinia</taxon>
    </lineage>
</organism>
<keyword evidence="2 6" id="KW-0560">Oxidoreductase</keyword>
<dbReference type="Pfam" id="PF00465">
    <property type="entry name" value="Fe-ADH"/>
    <property type="match status" value="1"/>
</dbReference>
<evidence type="ECO:0000256" key="2">
    <source>
        <dbReference type="ARBA" id="ARBA00023002"/>
    </source>
</evidence>
<dbReference type="RefSeq" id="WP_013202820.1">
    <property type="nucleotide sequence ID" value="NC_014306.1"/>
</dbReference>
<dbReference type="GO" id="GO:0046872">
    <property type="term" value="F:metal ion binding"/>
    <property type="evidence" value="ECO:0007669"/>
    <property type="project" value="UniProtKB-KW"/>
</dbReference>
<proteinExistence type="predicted"/>
<evidence type="ECO:0000313" key="6">
    <source>
        <dbReference type="EMBL" id="CAX60335.1"/>
    </source>
</evidence>
<dbReference type="EC" id="1.1.1.6" evidence="6"/>
<dbReference type="InterPro" id="IPR016205">
    <property type="entry name" value="Glycerol_DH"/>
</dbReference>
<sequence length="356" mass="39393">MFAIKSPKAYLQKAGLRAEVGEIVAPFGLRIHILTSPQAWEAVNPQLSESLERAGIRWQLNFLHGECTDAAIETLQNSVQEQDVKVVLAIGGGRVLDTAKAVNDALPDRVLINFSTLAATCAAWSPLAIVYNQQGGHLRSDPLNKMPALVLVDSEVIARSDVRYLKSGIVDALAKWYEFEPYQRQNPDRLALDLKVYAAWQAVAAFEKWGEQAVADNAQQRVTPALEKVIEANIVLAGLANSIQDRLATPGFAHVIHDRLTHQPELHHWLHGEKVGFSLRVQSIIEQNSDRADSRLMGLLQRFNTPLTLPFVGDDRKARVRALAESIRFPADSLQHLPFTITADKLEQALLSTLAD</sequence>
<feature type="binding site" evidence="4">
    <location>
        <begin position="93"/>
        <end position="97"/>
    </location>
    <ligand>
        <name>NAD(+)</name>
        <dbReference type="ChEBI" id="CHEBI:57540"/>
    </ligand>
</feature>
<dbReference type="InterPro" id="IPR001670">
    <property type="entry name" value="ADH_Fe/GldA"/>
</dbReference>
<dbReference type="PANTHER" id="PTHR43616:SF3">
    <property type="entry name" value="HYDROXYCARBOXYLATE DEHYDROGENASE A"/>
    <property type="match status" value="1"/>
</dbReference>
<evidence type="ECO:0000256" key="1">
    <source>
        <dbReference type="ARBA" id="ARBA00022723"/>
    </source>
</evidence>
<evidence type="ECO:0000256" key="4">
    <source>
        <dbReference type="PIRSR" id="PIRSR000112-3"/>
    </source>
</evidence>
<feature type="binding site" evidence="3">
    <location>
        <position position="271"/>
    </location>
    <ligand>
        <name>glycerol</name>
        <dbReference type="ChEBI" id="CHEBI:17754"/>
    </ligand>
</feature>
<name>D8MU28_ERWBE</name>
<dbReference type="GeneID" id="90512782"/>
<comment type="cofactor">
    <cofactor evidence="3">
        <name>Zn(2+)</name>
        <dbReference type="ChEBI" id="CHEBI:29105"/>
    </cofactor>
    <text evidence="3">Binds 1 zinc ion per subunit.</text>
</comment>
<keyword evidence="1 3" id="KW-0479">Metal-binding</keyword>
<dbReference type="STRING" id="634500.EbC_28040"/>
<evidence type="ECO:0000259" key="5">
    <source>
        <dbReference type="Pfam" id="PF00465"/>
    </source>
</evidence>
<feature type="binding site" evidence="4">
    <location>
        <position position="127"/>
    </location>
    <ligand>
        <name>NAD(+)</name>
        <dbReference type="ChEBI" id="CHEBI:57540"/>
    </ligand>
</feature>
<dbReference type="SUPFAM" id="SSF56796">
    <property type="entry name" value="Dehydroquinate synthase-like"/>
    <property type="match status" value="1"/>
</dbReference>
<protein>
    <submittedName>
        <fullName evidence="6">Glycerol dehydrogenase</fullName>
        <ecNumber evidence="6">1.1.1.6</ecNumber>
    </submittedName>
</protein>
<reference evidence="6 7" key="1">
    <citation type="journal article" date="2010" name="BMC Genomics">
        <title>Genome comparison of the epiphytic bacteria Erwinia billingiae and E. tasmaniensis with the pear pathogen E. pyrifoliae.</title>
        <authorList>
            <person name="Kube M."/>
            <person name="Migdoll A.M."/>
            <person name="Gehring I."/>
            <person name="Heitmann K."/>
            <person name="Mayer Y."/>
            <person name="Kuhl H."/>
            <person name="Knaust F."/>
            <person name="Geider K."/>
            <person name="Reinhardt R."/>
        </authorList>
    </citation>
    <scope>NUCLEOTIDE SEQUENCE [LARGE SCALE GENOMIC DNA]</scope>
    <source>
        <strain evidence="6 7">Eb661</strain>
    </source>
</reference>
<feature type="binding site" evidence="3">
    <location>
        <position position="171"/>
    </location>
    <ligand>
        <name>glycerol</name>
        <dbReference type="ChEBI" id="CHEBI:17754"/>
    </ligand>
</feature>
<feature type="binding site" evidence="4">
    <location>
        <position position="131"/>
    </location>
    <ligand>
        <name>NAD(+)</name>
        <dbReference type="ChEBI" id="CHEBI:57540"/>
    </ligand>
</feature>
<dbReference type="eggNOG" id="COG0371">
    <property type="taxonomic scope" value="Bacteria"/>
</dbReference>
<gene>
    <name evidence="6" type="ordered locus">EbC_28040</name>
</gene>
<dbReference type="Gene3D" id="3.40.50.1970">
    <property type="match status" value="1"/>
</dbReference>
<dbReference type="HOGENOM" id="CLU_044754_3_0_6"/>
<dbReference type="Gene3D" id="1.20.1090.10">
    <property type="entry name" value="Dehydroquinate synthase-like - alpha domain"/>
    <property type="match status" value="1"/>
</dbReference>
<dbReference type="PANTHER" id="PTHR43616">
    <property type="entry name" value="GLYCEROL DEHYDROGENASE"/>
    <property type="match status" value="1"/>
</dbReference>
<dbReference type="CDD" id="cd08550">
    <property type="entry name" value="GlyDH-like"/>
    <property type="match status" value="1"/>
</dbReference>
<dbReference type="PIRSF" id="PIRSF000112">
    <property type="entry name" value="Glycerol_dehydrogenase"/>
    <property type="match status" value="1"/>
</dbReference>
<accession>D8MU28</accession>
<feature type="binding site" evidence="4">
    <location>
        <position position="125"/>
    </location>
    <ligand>
        <name>NAD(+)</name>
        <dbReference type="ChEBI" id="CHEBI:57540"/>
    </ligand>
</feature>
<feature type="domain" description="Alcohol dehydrogenase iron-type/glycerol dehydrogenase GldA" evidence="5">
    <location>
        <begin position="7"/>
        <end position="153"/>
    </location>
</feature>
<evidence type="ECO:0000313" key="7">
    <source>
        <dbReference type="Proteomes" id="UP000008793"/>
    </source>
</evidence>
<feature type="binding site" evidence="3">
    <location>
        <position position="254"/>
    </location>
    <ligand>
        <name>glycerol</name>
        <dbReference type="ChEBI" id="CHEBI:17754"/>
    </ligand>
</feature>
<dbReference type="GO" id="GO:0008888">
    <property type="term" value="F:glycerol dehydrogenase (NAD+) activity"/>
    <property type="evidence" value="ECO:0007669"/>
    <property type="project" value="UniProtKB-EC"/>
</dbReference>
<dbReference type="AlphaFoldDB" id="D8MU28"/>